<feature type="region of interest" description="Disordered" evidence="1">
    <location>
        <begin position="114"/>
        <end position="155"/>
    </location>
</feature>
<dbReference type="OrthoDB" id="7773702at2"/>
<dbReference type="AlphaFoldDB" id="A0A844HQU1"/>
<evidence type="ECO:0000313" key="3">
    <source>
        <dbReference type="Proteomes" id="UP000449846"/>
    </source>
</evidence>
<evidence type="ECO:0008006" key="4">
    <source>
        <dbReference type="Google" id="ProtNLM"/>
    </source>
</evidence>
<evidence type="ECO:0000313" key="2">
    <source>
        <dbReference type="EMBL" id="MTH60041.1"/>
    </source>
</evidence>
<dbReference type="Pfam" id="PF13730">
    <property type="entry name" value="HTH_36"/>
    <property type="match status" value="1"/>
</dbReference>
<organism evidence="2 3">
    <name type="scientific">Paracoccus litorisediminis</name>
    <dbReference type="NCBI Taxonomy" id="2006130"/>
    <lineage>
        <taxon>Bacteria</taxon>
        <taxon>Pseudomonadati</taxon>
        <taxon>Pseudomonadota</taxon>
        <taxon>Alphaproteobacteria</taxon>
        <taxon>Rhodobacterales</taxon>
        <taxon>Paracoccaceae</taxon>
        <taxon>Paracoccus</taxon>
    </lineage>
</organism>
<sequence length="284" mass="31611">MARRTNLRMGKAKTYVNLAALNWATAIEGLPTGPKTLLCLLARYSDKFGVSWHKQEAMARELGCTARSLRNHLKVLVQLGLVRRIGQSWDGRQAPNIYHFFAWPGRALIPQDGHPLRGRSVSETAETRQRHGWQRPDFPPAEEESAEHNNESSFESITVRKGVVEPCLDALGVWATEGNRDRLRKDFQTLIDLLSIGYDLADHILPALRKMAASDPAIPLIRSWQFFVDAIEQQARAGAAEDPSAVEKIESRAGDTGSGQSEEEAEFLKLLESSSGNAVMRGWP</sequence>
<dbReference type="Proteomes" id="UP000449846">
    <property type="component" value="Unassembled WGS sequence"/>
</dbReference>
<gene>
    <name evidence="2" type="ORF">GL300_12555</name>
</gene>
<keyword evidence="3" id="KW-1185">Reference proteome</keyword>
<proteinExistence type="predicted"/>
<name>A0A844HQU1_9RHOB</name>
<dbReference type="RefSeq" id="WP_155039975.1">
    <property type="nucleotide sequence ID" value="NZ_WMIG01000005.1"/>
</dbReference>
<reference evidence="2 3" key="1">
    <citation type="submission" date="2019-11" db="EMBL/GenBank/DDBJ databases">
        <authorList>
            <person name="Dong K."/>
        </authorList>
    </citation>
    <scope>NUCLEOTIDE SEQUENCE [LARGE SCALE GENOMIC DNA]</scope>
    <source>
        <strain evidence="2 3">NBRC 112902</strain>
    </source>
</reference>
<feature type="region of interest" description="Disordered" evidence="1">
    <location>
        <begin position="238"/>
        <end position="267"/>
    </location>
</feature>
<dbReference type="InterPro" id="IPR036390">
    <property type="entry name" value="WH_DNA-bd_sf"/>
</dbReference>
<comment type="caution">
    <text evidence="2">The sequence shown here is derived from an EMBL/GenBank/DDBJ whole genome shotgun (WGS) entry which is preliminary data.</text>
</comment>
<accession>A0A844HQU1</accession>
<dbReference type="EMBL" id="WMIG01000005">
    <property type="protein sequence ID" value="MTH60041.1"/>
    <property type="molecule type" value="Genomic_DNA"/>
</dbReference>
<dbReference type="SUPFAM" id="SSF46785">
    <property type="entry name" value="Winged helix' DNA-binding domain"/>
    <property type="match status" value="1"/>
</dbReference>
<protein>
    <recommendedName>
        <fullName evidence="4">Helix-turn-helix domain-containing protein</fullName>
    </recommendedName>
</protein>
<evidence type="ECO:0000256" key="1">
    <source>
        <dbReference type="SAM" id="MobiDB-lite"/>
    </source>
</evidence>